<organism evidence="2 3">
    <name type="scientific">Rhizodiscina lignyota</name>
    <dbReference type="NCBI Taxonomy" id="1504668"/>
    <lineage>
        <taxon>Eukaryota</taxon>
        <taxon>Fungi</taxon>
        <taxon>Dikarya</taxon>
        <taxon>Ascomycota</taxon>
        <taxon>Pezizomycotina</taxon>
        <taxon>Dothideomycetes</taxon>
        <taxon>Pleosporomycetidae</taxon>
        <taxon>Aulographales</taxon>
        <taxon>Rhizodiscinaceae</taxon>
        <taxon>Rhizodiscina</taxon>
    </lineage>
</organism>
<dbReference type="Gene3D" id="3.40.630.30">
    <property type="match status" value="1"/>
</dbReference>
<dbReference type="Pfam" id="PF13302">
    <property type="entry name" value="Acetyltransf_3"/>
    <property type="match status" value="1"/>
</dbReference>
<dbReference type="EMBL" id="ML978145">
    <property type="protein sequence ID" value="KAF2092542.1"/>
    <property type="molecule type" value="Genomic_DNA"/>
</dbReference>
<dbReference type="Proteomes" id="UP000799772">
    <property type="component" value="Unassembled WGS sequence"/>
</dbReference>
<dbReference type="PANTHER" id="PTHR43792">
    <property type="entry name" value="GNAT FAMILY, PUTATIVE (AFU_ORTHOLOGUE AFUA_3G00765)-RELATED-RELATED"/>
    <property type="match status" value="1"/>
</dbReference>
<gene>
    <name evidence="2" type="ORF">NA57DRAFT_50152</name>
</gene>
<accession>A0A9P4I3K3</accession>
<keyword evidence="3" id="KW-1185">Reference proteome</keyword>
<dbReference type="InterPro" id="IPR016181">
    <property type="entry name" value="Acyl_CoA_acyltransferase"/>
</dbReference>
<evidence type="ECO:0000259" key="1">
    <source>
        <dbReference type="Pfam" id="PF13302"/>
    </source>
</evidence>
<dbReference type="InterPro" id="IPR000182">
    <property type="entry name" value="GNAT_dom"/>
</dbReference>
<sequence>MDPVIFTPRLKLIFLAKAERGSPEFEWLNELHSNEKSTWWSIHGRAKSVEDSEKVMKGYLPTKEGEKTYRVAYAVHEILQSNESQSAEQQGKSTRFIGLITVKSLGTSSLALPENFTIPAAAATTTLTVEIAYTFLPIGWGKGYATESVVAVFESCKRAVAFWTPFSKLYVRAMVNADNPASRRVMDKSGMINKGLYEFTTDRGIFLAGEWREQHSLHIFGMYLLE</sequence>
<dbReference type="AlphaFoldDB" id="A0A9P4I3K3"/>
<dbReference type="SUPFAM" id="SSF55729">
    <property type="entry name" value="Acyl-CoA N-acyltransferases (Nat)"/>
    <property type="match status" value="1"/>
</dbReference>
<evidence type="ECO:0000313" key="3">
    <source>
        <dbReference type="Proteomes" id="UP000799772"/>
    </source>
</evidence>
<protein>
    <recommendedName>
        <fullName evidence="1">N-acetyltransferase domain-containing protein</fullName>
    </recommendedName>
</protein>
<dbReference type="OrthoDB" id="4072826at2759"/>
<dbReference type="PANTHER" id="PTHR43792:SF1">
    <property type="entry name" value="N-ACETYLTRANSFERASE DOMAIN-CONTAINING PROTEIN"/>
    <property type="match status" value="1"/>
</dbReference>
<reference evidence="2" key="1">
    <citation type="journal article" date="2020" name="Stud. Mycol.">
        <title>101 Dothideomycetes genomes: a test case for predicting lifestyles and emergence of pathogens.</title>
        <authorList>
            <person name="Haridas S."/>
            <person name="Albert R."/>
            <person name="Binder M."/>
            <person name="Bloem J."/>
            <person name="Labutti K."/>
            <person name="Salamov A."/>
            <person name="Andreopoulos B."/>
            <person name="Baker S."/>
            <person name="Barry K."/>
            <person name="Bills G."/>
            <person name="Bluhm B."/>
            <person name="Cannon C."/>
            <person name="Castanera R."/>
            <person name="Culley D."/>
            <person name="Daum C."/>
            <person name="Ezra D."/>
            <person name="Gonzalez J."/>
            <person name="Henrissat B."/>
            <person name="Kuo A."/>
            <person name="Liang C."/>
            <person name="Lipzen A."/>
            <person name="Lutzoni F."/>
            <person name="Magnuson J."/>
            <person name="Mondo S."/>
            <person name="Nolan M."/>
            <person name="Ohm R."/>
            <person name="Pangilinan J."/>
            <person name="Park H.-J."/>
            <person name="Ramirez L."/>
            <person name="Alfaro M."/>
            <person name="Sun H."/>
            <person name="Tritt A."/>
            <person name="Yoshinaga Y."/>
            <person name="Zwiers L.-H."/>
            <person name="Turgeon B."/>
            <person name="Goodwin S."/>
            <person name="Spatafora J."/>
            <person name="Crous P."/>
            <person name="Grigoriev I."/>
        </authorList>
    </citation>
    <scope>NUCLEOTIDE SEQUENCE</scope>
    <source>
        <strain evidence="2">CBS 133067</strain>
    </source>
</reference>
<dbReference type="InterPro" id="IPR051531">
    <property type="entry name" value="N-acetyltransferase"/>
</dbReference>
<dbReference type="GO" id="GO:0016747">
    <property type="term" value="F:acyltransferase activity, transferring groups other than amino-acyl groups"/>
    <property type="evidence" value="ECO:0007669"/>
    <property type="project" value="InterPro"/>
</dbReference>
<evidence type="ECO:0000313" key="2">
    <source>
        <dbReference type="EMBL" id="KAF2092542.1"/>
    </source>
</evidence>
<feature type="domain" description="N-acetyltransferase" evidence="1">
    <location>
        <begin position="30"/>
        <end position="191"/>
    </location>
</feature>
<name>A0A9P4I3K3_9PEZI</name>
<comment type="caution">
    <text evidence="2">The sequence shown here is derived from an EMBL/GenBank/DDBJ whole genome shotgun (WGS) entry which is preliminary data.</text>
</comment>
<proteinExistence type="predicted"/>